<accession>A0A0F7C0S1</accession>
<geneLocation type="plasmid" evidence="2">
    <name>unnamed1</name>
</geneLocation>
<protein>
    <submittedName>
        <fullName evidence="2">Uncharacterized protein</fullName>
    </submittedName>
</protein>
<evidence type="ECO:0000256" key="1">
    <source>
        <dbReference type="SAM" id="MobiDB-lite"/>
    </source>
</evidence>
<keyword evidence="2" id="KW-0614">Plasmid</keyword>
<dbReference type="AlphaFoldDB" id="A0A0F7C0S1"/>
<dbReference type="EMBL" id="CP011075">
    <property type="protein sequence ID" value="AKF95183.1"/>
    <property type="molecule type" value="Genomic_DNA"/>
</dbReference>
<organism evidence="2">
    <name type="scientific">Brevibacillus laterosporus</name>
    <name type="common">Bacillus laterosporus</name>
    <dbReference type="NCBI Taxonomy" id="1465"/>
    <lineage>
        <taxon>Bacteria</taxon>
        <taxon>Bacillati</taxon>
        <taxon>Bacillota</taxon>
        <taxon>Bacilli</taxon>
        <taxon>Bacillales</taxon>
        <taxon>Paenibacillaceae</taxon>
        <taxon>Brevibacillus</taxon>
    </lineage>
</organism>
<proteinExistence type="predicted"/>
<sequence length="76" mass="8754">MSVVLNESLHTSSTRGMVLMEDGRTRPEIWAIGRREPSKEALDRFIEIYLDILTENERKGKELAMKAEKDRESSDS</sequence>
<reference evidence="2" key="1">
    <citation type="submission" date="2015-03" db="EMBL/GenBank/DDBJ databases">
        <title>MIGS Cultured Bacterial/Archaeal sample from Brevibacillus laterosporus.</title>
        <authorList>
            <person name="Zeng D."/>
            <person name="Zhu L."/>
            <person name="Dong G."/>
            <person name="Ye W."/>
            <person name="Ren D."/>
            <person name="Wu L."/>
            <person name="Xu J."/>
            <person name="Li G."/>
            <person name="Guo L."/>
        </authorList>
    </citation>
    <scope>NUCLEOTIDE SEQUENCE</scope>
    <source>
        <strain evidence="2">B9</strain>
        <plasmid evidence="2">unnamed1</plasmid>
    </source>
</reference>
<name>A0A0F7C0S1_BRELA</name>
<evidence type="ECO:0000313" key="2">
    <source>
        <dbReference type="EMBL" id="AKF95183.1"/>
    </source>
</evidence>
<gene>
    <name evidence="2" type="ORF">EX87_16165</name>
</gene>
<feature type="region of interest" description="Disordered" evidence="1">
    <location>
        <begin position="1"/>
        <end position="20"/>
    </location>
</feature>